<feature type="transmembrane region" description="Helical" evidence="1">
    <location>
        <begin position="72"/>
        <end position="91"/>
    </location>
</feature>
<keyword evidence="1" id="KW-0812">Transmembrane</keyword>
<evidence type="ECO:0008006" key="4">
    <source>
        <dbReference type="Google" id="ProtNLM"/>
    </source>
</evidence>
<dbReference type="PIRSF" id="PIRSF033239">
    <property type="entry name" value="ExoD"/>
    <property type="match status" value="1"/>
</dbReference>
<protein>
    <recommendedName>
        <fullName evidence="4">Exopolysaccharide biosynthesis protein exod</fullName>
    </recommendedName>
</protein>
<dbReference type="EMBL" id="LPXO01000001">
    <property type="protein sequence ID" value="KUF12686.1"/>
    <property type="molecule type" value="Genomic_DNA"/>
</dbReference>
<dbReference type="Pfam" id="PF06055">
    <property type="entry name" value="ExoD"/>
    <property type="match status" value="1"/>
</dbReference>
<name>A0A0W7WPZ4_9RHOB</name>
<evidence type="ECO:0000313" key="2">
    <source>
        <dbReference type="EMBL" id="KUF12686.1"/>
    </source>
</evidence>
<feature type="transmembrane region" description="Helical" evidence="1">
    <location>
        <begin position="131"/>
        <end position="152"/>
    </location>
</feature>
<dbReference type="STRING" id="1685382.AVJ23_02920"/>
<proteinExistence type="predicted"/>
<accession>A0A0W7WPZ4</accession>
<gene>
    <name evidence="2" type="ORF">AVJ23_02920</name>
</gene>
<sequence length="206" mass="22209">MSGQAIEGAPMTKAPESLQDLLDAMKPRDGDTRVYVRDVLKRVGGKSFPAVILVPCIVLVSPISGIPGTPTIGALIVFLCAIQALFGRRHLWLPDVLMRRSVSAERMQRAVDWLSRPAGWMDRHSAGRLKMLTAGPLKLVAYAAVALVALSWPILELLPFVTSFGAGAVAMIMFGMMTRDGAYVVAGYVQGSALYLILLSIWSGLI</sequence>
<comment type="caution">
    <text evidence="2">The sequence shown here is derived from an EMBL/GenBank/DDBJ whole genome shotgun (WGS) entry which is preliminary data.</text>
</comment>
<feature type="transmembrane region" description="Helical" evidence="1">
    <location>
        <begin position="183"/>
        <end position="205"/>
    </location>
</feature>
<keyword evidence="1" id="KW-1133">Transmembrane helix</keyword>
<evidence type="ECO:0000313" key="3">
    <source>
        <dbReference type="Proteomes" id="UP000054396"/>
    </source>
</evidence>
<dbReference type="PANTHER" id="PTHR41795:SF1">
    <property type="entry name" value="EXOPOLYSACCHARIDE SYNTHESIS PROTEIN"/>
    <property type="match status" value="1"/>
</dbReference>
<reference evidence="2 3" key="1">
    <citation type="submission" date="2015-12" db="EMBL/GenBank/DDBJ databases">
        <authorList>
            <person name="Shamseldin A."/>
            <person name="Moawad H."/>
            <person name="Abd El-Rahim W.M."/>
            <person name="Sadowsky M.J."/>
        </authorList>
    </citation>
    <scope>NUCLEOTIDE SEQUENCE [LARGE SCALE GENOMIC DNA]</scope>
    <source>
        <strain evidence="2 3">SJ5A-1</strain>
    </source>
</reference>
<dbReference type="InterPro" id="IPR010331">
    <property type="entry name" value="ExoD"/>
</dbReference>
<dbReference type="PANTHER" id="PTHR41795">
    <property type="entry name" value="EXOPOLYSACCHARIDE SYNTHESIS PROTEIN"/>
    <property type="match status" value="1"/>
</dbReference>
<feature type="transmembrane region" description="Helical" evidence="1">
    <location>
        <begin position="158"/>
        <end position="176"/>
    </location>
</feature>
<organism evidence="2 3">
    <name type="scientific">Pseudoponticoccus marisrubri</name>
    <dbReference type="NCBI Taxonomy" id="1685382"/>
    <lineage>
        <taxon>Bacteria</taxon>
        <taxon>Pseudomonadati</taxon>
        <taxon>Pseudomonadota</taxon>
        <taxon>Alphaproteobacteria</taxon>
        <taxon>Rhodobacterales</taxon>
        <taxon>Roseobacteraceae</taxon>
        <taxon>Pseudoponticoccus</taxon>
    </lineage>
</organism>
<dbReference type="AlphaFoldDB" id="A0A0W7WPZ4"/>
<evidence type="ECO:0000256" key="1">
    <source>
        <dbReference type="SAM" id="Phobius"/>
    </source>
</evidence>
<keyword evidence="3" id="KW-1185">Reference proteome</keyword>
<dbReference type="Proteomes" id="UP000054396">
    <property type="component" value="Unassembled WGS sequence"/>
</dbReference>
<keyword evidence="1" id="KW-0472">Membrane</keyword>
<feature type="transmembrane region" description="Helical" evidence="1">
    <location>
        <begin position="47"/>
        <end position="66"/>
    </location>
</feature>